<keyword evidence="6 12" id="KW-0067">ATP-binding</keyword>
<evidence type="ECO:0000256" key="9">
    <source>
        <dbReference type="ARBA" id="ARBA00049014"/>
    </source>
</evidence>
<keyword evidence="17" id="KW-1185">Reference proteome</keyword>
<evidence type="ECO:0000256" key="1">
    <source>
        <dbReference type="ARBA" id="ARBA00022527"/>
    </source>
</evidence>
<dbReference type="AlphaFoldDB" id="A0A1X2HGV9"/>
<dbReference type="OMA" id="FPYNTWG"/>
<dbReference type="Pfam" id="PF00069">
    <property type="entry name" value="Pkinase"/>
    <property type="match status" value="1"/>
</dbReference>
<dbReference type="Gene3D" id="1.10.510.10">
    <property type="entry name" value="Transferase(Phosphotransferase) domain 1"/>
    <property type="match status" value="1"/>
</dbReference>
<dbReference type="FunFam" id="3.30.200.20:FF:000341">
    <property type="entry name" value="MAP kinase kinase PBS2"/>
    <property type="match status" value="1"/>
</dbReference>
<feature type="compositionally biased region" description="Low complexity" evidence="14">
    <location>
        <begin position="46"/>
        <end position="55"/>
    </location>
</feature>
<dbReference type="SMART" id="SM00220">
    <property type="entry name" value="S_TKc"/>
    <property type="match status" value="1"/>
</dbReference>
<evidence type="ECO:0000256" key="4">
    <source>
        <dbReference type="ARBA" id="ARBA00022741"/>
    </source>
</evidence>
<dbReference type="InterPro" id="IPR008271">
    <property type="entry name" value="Ser/Thr_kinase_AS"/>
</dbReference>
<dbReference type="GO" id="GO:0005634">
    <property type="term" value="C:nucleus"/>
    <property type="evidence" value="ECO:0007669"/>
    <property type="project" value="EnsemblFungi"/>
</dbReference>
<reference evidence="16 17" key="1">
    <citation type="submission" date="2016-07" db="EMBL/GenBank/DDBJ databases">
        <title>Pervasive Adenine N6-methylation of Active Genes in Fungi.</title>
        <authorList>
            <consortium name="DOE Joint Genome Institute"/>
            <person name="Mondo S.J."/>
            <person name="Dannebaum R.O."/>
            <person name="Kuo R.C."/>
            <person name="Labutti K."/>
            <person name="Haridas S."/>
            <person name="Kuo A."/>
            <person name="Salamov A."/>
            <person name="Ahrendt S.R."/>
            <person name="Lipzen A."/>
            <person name="Sullivan W."/>
            <person name="Andreopoulos W.B."/>
            <person name="Clum A."/>
            <person name="Lindquist E."/>
            <person name="Daum C."/>
            <person name="Ramamoorthy G.K."/>
            <person name="Gryganskyi A."/>
            <person name="Culley D."/>
            <person name="Magnuson J.K."/>
            <person name="James T.Y."/>
            <person name="O'Malley M.A."/>
            <person name="Stajich J.E."/>
            <person name="Spatafora J.W."/>
            <person name="Visel A."/>
            <person name="Grigoriev I.V."/>
        </authorList>
    </citation>
    <scope>NUCLEOTIDE SEQUENCE [LARGE SCALE GENOMIC DNA]</scope>
    <source>
        <strain evidence="16 17">NRRL 2496</strain>
    </source>
</reference>
<dbReference type="FunCoup" id="A0A1X2HGV9">
    <property type="interactions" value="312"/>
</dbReference>
<evidence type="ECO:0000313" key="17">
    <source>
        <dbReference type="Proteomes" id="UP000242180"/>
    </source>
</evidence>
<keyword evidence="3" id="KW-0808">Transferase</keyword>
<dbReference type="GO" id="GO:0005078">
    <property type="term" value="F:MAP-kinase scaffold activity"/>
    <property type="evidence" value="ECO:0007669"/>
    <property type="project" value="EnsemblFungi"/>
</dbReference>
<evidence type="ECO:0000256" key="7">
    <source>
        <dbReference type="ARBA" id="ARBA00038035"/>
    </source>
</evidence>
<evidence type="ECO:0000256" key="14">
    <source>
        <dbReference type="SAM" id="MobiDB-lite"/>
    </source>
</evidence>
<dbReference type="GO" id="GO:0005934">
    <property type="term" value="C:cellular bud tip"/>
    <property type="evidence" value="ECO:0007669"/>
    <property type="project" value="EnsemblFungi"/>
</dbReference>
<protein>
    <recommendedName>
        <fullName evidence="8">mitogen-activated protein kinase kinase</fullName>
        <ecNumber evidence="8">2.7.12.2</ecNumber>
    </recommendedName>
</protein>
<evidence type="ECO:0000259" key="15">
    <source>
        <dbReference type="PROSITE" id="PS50011"/>
    </source>
</evidence>
<dbReference type="GO" id="GO:0004708">
    <property type="term" value="F:MAP kinase kinase activity"/>
    <property type="evidence" value="ECO:0007669"/>
    <property type="project" value="UniProtKB-EC"/>
</dbReference>
<dbReference type="SUPFAM" id="SSF56112">
    <property type="entry name" value="Protein kinase-like (PK-like)"/>
    <property type="match status" value="1"/>
</dbReference>
<dbReference type="GO" id="GO:0031416">
    <property type="term" value="C:NatB complex"/>
    <property type="evidence" value="ECO:0007669"/>
    <property type="project" value="EnsemblFungi"/>
</dbReference>
<evidence type="ECO:0000256" key="11">
    <source>
        <dbReference type="ARBA" id="ARBA00051693"/>
    </source>
</evidence>
<evidence type="ECO:0000256" key="13">
    <source>
        <dbReference type="RuleBase" id="RU000304"/>
    </source>
</evidence>
<evidence type="ECO:0000256" key="8">
    <source>
        <dbReference type="ARBA" id="ARBA00038999"/>
    </source>
</evidence>
<dbReference type="InterPro" id="IPR017441">
    <property type="entry name" value="Protein_kinase_ATP_BS"/>
</dbReference>
<keyword evidence="5 16" id="KW-0418">Kinase</keyword>
<dbReference type="GO" id="GO:0071474">
    <property type="term" value="P:cellular hyperosmotic response"/>
    <property type="evidence" value="ECO:0007669"/>
    <property type="project" value="EnsemblFungi"/>
</dbReference>
<evidence type="ECO:0000256" key="3">
    <source>
        <dbReference type="ARBA" id="ARBA00022679"/>
    </source>
</evidence>
<dbReference type="InterPro" id="IPR011009">
    <property type="entry name" value="Kinase-like_dom_sf"/>
</dbReference>
<comment type="similarity">
    <text evidence="7">Belongs to the protein kinase superfamily. STE Ser/Thr protein kinase family. MAP kinase kinase subfamily.</text>
</comment>
<comment type="catalytic activity">
    <reaction evidence="10">
        <text>L-threonyl-[protein] + ATP = O-phospho-L-threonyl-[protein] + ADP + H(+)</text>
        <dbReference type="Rhea" id="RHEA:46608"/>
        <dbReference type="Rhea" id="RHEA-COMP:11060"/>
        <dbReference type="Rhea" id="RHEA-COMP:11605"/>
        <dbReference type="ChEBI" id="CHEBI:15378"/>
        <dbReference type="ChEBI" id="CHEBI:30013"/>
        <dbReference type="ChEBI" id="CHEBI:30616"/>
        <dbReference type="ChEBI" id="CHEBI:61977"/>
        <dbReference type="ChEBI" id="CHEBI:456216"/>
        <dbReference type="EC" id="2.7.12.2"/>
    </reaction>
</comment>
<dbReference type="InParanoid" id="A0A1X2HGV9"/>
<dbReference type="STRING" id="13706.A0A1X2HGV9"/>
<comment type="catalytic activity">
    <reaction evidence="11">
        <text>L-tyrosyl-[protein] + ATP = O-phospho-L-tyrosyl-[protein] + ADP + H(+)</text>
        <dbReference type="Rhea" id="RHEA:10596"/>
        <dbReference type="Rhea" id="RHEA-COMP:10136"/>
        <dbReference type="Rhea" id="RHEA-COMP:20101"/>
        <dbReference type="ChEBI" id="CHEBI:15378"/>
        <dbReference type="ChEBI" id="CHEBI:30616"/>
        <dbReference type="ChEBI" id="CHEBI:46858"/>
        <dbReference type="ChEBI" id="CHEBI:61978"/>
        <dbReference type="ChEBI" id="CHEBI:456216"/>
        <dbReference type="EC" id="2.7.12.2"/>
    </reaction>
</comment>
<feature type="compositionally biased region" description="Low complexity" evidence="14">
    <location>
        <begin position="11"/>
        <end position="28"/>
    </location>
</feature>
<dbReference type="PANTHER" id="PTHR48013">
    <property type="entry name" value="DUAL SPECIFICITY MITOGEN-ACTIVATED PROTEIN KINASE KINASE 5-RELATED"/>
    <property type="match status" value="1"/>
</dbReference>
<feature type="domain" description="Protein kinase" evidence="15">
    <location>
        <begin position="147"/>
        <end position="396"/>
    </location>
</feature>
<dbReference type="GO" id="GO:0007232">
    <property type="term" value="P:osmosensory signaling pathway via Sho1 osmosensor"/>
    <property type="evidence" value="ECO:0007669"/>
    <property type="project" value="EnsemblFungi"/>
</dbReference>
<dbReference type="InterPro" id="IPR000719">
    <property type="entry name" value="Prot_kinase_dom"/>
</dbReference>
<evidence type="ECO:0000256" key="6">
    <source>
        <dbReference type="ARBA" id="ARBA00022840"/>
    </source>
</evidence>
<evidence type="ECO:0000256" key="10">
    <source>
        <dbReference type="ARBA" id="ARBA00049299"/>
    </source>
</evidence>
<keyword evidence="4 12" id="KW-0547">Nucleotide-binding</keyword>
<dbReference type="PROSITE" id="PS00107">
    <property type="entry name" value="PROTEIN_KINASE_ATP"/>
    <property type="match status" value="1"/>
</dbReference>
<dbReference type="PROSITE" id="PS50011">
    <property type="entry name" value="PROTEIN_KINASE_DOM"/>
    <property type="match status" value="1"/>
</dbReference>
<evidence type="ECO:0000313" key="16">
    <source>
        <dbReference type="EMBL" id="ORY98122.1"/>
    </source>
</evidence>
<feature type="region of interest" description="Disordered" evidence="14">
    <location>
        <begin position="1"/>
        <end position="90"/>
    </location>
</feature>
<dbReference type="GO" id="GO:0005524">
    <property type="term" value="F:ATP binding"/>
    <property type="evidence" value="ECO:0007669"/>
    <property type="project" value="UniProtKB-UniRule"/>
</dbReference>
<sequence>MSSIGERDAVSPQQTQTQQQSPQGQGQQRTAQRPSPSGPVPGRNGRSVLPPMSRSPLPPMSGNRSPQTPPQQGGNKRLGLGGRMGGKPALNLSQLGLAPKPEQTPFANFSKYVDPSGKLNFAGKAIIHADGVDFTNGNSFTIKMDDLKLLEELGKGQYGTVQKVYHRVTNVVMAMKEIRLELDETKLHQILMELDILHKSTSDYIVEFYGAFFIESCVYYCMEYMDAGSLDKLYGNGVPEDVLAKITTSMVKGLKFLKDELSIIHRDVKPTNVLVNLRGQVKLCDFGVSGQLDRSLAKTNIGCQSYMAPERIRAANTYTVSSDVWSLGLSLVEMAGGKYPYTYDNMFAQLKAIVDEEPPQLPDHFSQEARDFINACLHKDADQRPTYSQLLEHPFIQKYEGVDVDMAKWANEAFEARHK</sequence>
<evidence type="ECO:0000256" key="12">
    <source>
        <dbReference type="PROSITE-ProRule" id="PRU10141"/>
    </source>
</evidence>
<keyword evidence="2" id="KW-0597">Phosphoprotein</keyword>
<accession>A0A1X2HGV9</accession>
<comment type="catalytic activity">
    <reaction evidence="9">
        <text>L-seryl-[protein] + ATP = O-phospho-L-seryl-[protein] + ADP + H(+)</text>
        <dbReference type="Rhea" id="RHEA:17989"/>
        <dbReference type="Rhea" id="RHEA-COMP:9863"/>
        <dbReference type="Rhea" id="RHEA-COMP:11604"/>
        <dbReference type="ChEBI" id="CHEBI:15378"/>
        <dbReference type="ChEBI" id="CHEBI:29999"/>
        <dbReference type="ChEBI" id="CHEBI:30616"/>
        <dbReference type="ChEBI" id="CHEBI:83421"/>
        <dbReference type="ChEBI" id="CHEBI:456216"/>
        <dbReference type="EC" id="2.7.12.2"/>
    </reaction>
</comment>
<dbReference type="Proteomes" id="UP000242180">
    <property type="component" value="Unassembled WGS sequence"/>
</dbReference>
<dbReference type="Gene3D" id="3.30.200.20">
    <property type="entry name" value="Phosphorylase Kinase, domain 1"/>
    <property type="match status" value="1"/>
</dbReference>
<dbReference type="GO" id="GO:0007015">
    <property type="term" value="P:actin filament organization"/>
    <property type="evidence" value="ECO:0007669"/>
    <property type="project" value="EnsemblFungi"/>
</dbReference>
<name>A0A1X2HGV9_SYNRA</name>
<dbReference type="EC" id="2.7.12.2" evidence="8"/>
<dbReference type="GO" id="GO:0004596">
    <property type="term" value="F:protein-N-terminal amino-acid acetyltransferase activity"/>
    <property type="evidence" value="ECO:0007669"/>
    <property type="project" value="EnsemblFungi"/>
</dbReference>
<dbReference type="GO" id="GO:0010971">
    <property type="term" value="P:positive regulation of G2/M transition of mitotic cell cycle"/>
    <property type="evidence" value="ECO:0007669"/>
    <property type="project" value="EnsemblFungi"/>
</dbReference>
<evidence type="ECO:0000256" key="5">
    <source>
        <dbReference type="ARBA" id="ARBA00022777"/>
    </source>
</evidence>
<comment type="caution">
    <text evidence="16">The sequence shown here is derived from an EMBL/GenBank/DDBJ whole genome shotgun (WGS) entry which is preliminary data.</text>
</comment>
<dbReference type="GO" id="GO:0038066">
    <property type="term" value="P:p38MAPK cascade"/>
    <property type="evidence" value="ECO:0007669"/>
    <property type="project" value="EnsemblFungi"/>
</dbReference>
<proteinExistence type="inferred from homology"/>
<feature type="compositionally biased region" description="Polar residues" evidence="14">
    <location>
        <begin position="62"/>
        <end position="72"/>
    </location>
</feature>
<dbReference type="GO" id="GO:0016239">
    <property type="term" value="P:positive regulation of macroautophagy"/>
    <property type="evidence" value="ECO:0007669"/>
    <property type="project" value="EnsemblFungi"/>
</dbReference>
<dbReference type="OrthoDB" id="10252354at2759"/>
<evidence type="ECO:0000256" key="2">
    <source>
        <dbReference type="ARBA" id="ARBA00022553"/>
    </source>
</evidence>
<dbReference type="GO" id="GO:1990315">
    <property type="term" value="C:Mcs4 RR-MAPKKK complex"/>
    <property type="evidence" value="ECO:0007669"/>
    <property type="project" value="EnsemblFungi"/>
</dbReference>
<keyword evidence="1 13" id="KW-0723">Serine/threonine-protein kinase</keyword>
<dbReference type="FunFam" id="1.10.510.10:FF:000432">
    <property type="entry name" value="mitogen-activated protein kinase kinase 3"/>
    <property type="match status" value="1"/>
</dbReference>
<organism evidence="16 17">
    <name type="scientific">Syncephalastrum racemosum</name>
    <name type="common">Filamentous fungus</name>
    <dbReference type="NCBI Taxonomy" id="13706"/>
    <lineage>
        <taxon>Eukaryota</taxon>
        <taxon>Fungi</taxon>
        <taxon>Fungi incertae sedis</taxon>
        <taxon>Mucoromycota</taxon>
        <taxon>Mucoromycotina</taxon>
        <taxon>Mucoromycetes</taxon>
        <taxon>Mucorales</taxon>
        <taxon>Syncephalastraceae</taxon>
        <taxon>Syncephalastrum</taxon>
    </lineage>
</organism>
<gene>
    <name evidence="16" type="ORF">BCR43DRAFT_490901</name>
</gene>
<dbReference type="EMBL" id="MCGN01000004">
    <property type="protein sequence ID" value="ORY98122.1"/>
    <property type="molecule type" value="Genomic_DNA"/>
</dbReference>
<dbReference type="GO" id="GO:0005935">
    <property type="term" value="C:cellular bud neck"/>
    <property type="evidence" value="ECO:0007669"/>
    <property type="project" value="EnsemblFungi"/>
</dbReference>
<dbReference type="PANTHER" id="PTHR48013:SF25">
    <property type="entry name" value="MAP KINASE KINASE PBS2"/>
    <property type="match status" value="1"/>
</dbReference>
<dbReference type="GO" id="GO:0006606">
    <property type="term" value="P:protein import into nucleus"/>
    <property type="evidence" value="ECO:0007669"/>
    <property type="project" value="EnsemblFungi"/>
</dbReference>
<feature type="binding site" evidence="12">
    <location>
        <position position="176"/>
    </location>
    <ligand>
        <name>ATP</name>
        <dbReference type="ChEBI" id="CHEBI:30616"/>
    </ligand>
</feature>
<dbReference type="PROSITE" id="PS00108">
    <property type="entry name" value="PROTEIN_KINASE_ST"/>
    <property type="match status" value="1"/>
</dbReference>
<dbReference type="GO" id="GO:0004674">
    <property type="term" value="F:protein serine/threonine kinase activity"/>
    <property type="evidence" value="ECO:0007669"/>
    <property type="project" value="UniProtKB-KW"/>
</dbReference>